<comment type="cofactor">
    <cofactor evidence="1">
        <name>Mg(2+)</name>
        <dbReference type="ChEBI" id="CHEBI:18420"/>
    </cofactor>
</comment>
<keyword evidence="3 4" id="KW-0378">Hydrolase</keyword>
<evidence type="ECO:0000313" key="7">
    <source>
        <dbReference type="Proteomes" id="UP000256913"/>
    </source>
</evidence>
<dbReference type="InterPro" id="IPR000086">
    <property type="entry name" value="NUDIX_hydrolase_dom"/>
</dbReference>
<dbReference type="OrthoDB" id="9764897at2"/>
<evidence type="ECO:0000256" key="1">
    <source>
        <dbReference type="ARBA" id="ARBA00001946"/>
    </source>
</evidence>
<dbReference type="Proteomes" id="UP000256913">
    <property type="component" value="Unassembled WGS sequence"/>
</dbReference>
<gene>
    <name evidence="6" type="ORF">DFJ67_2072</name>
</gene>
<dbReference type="InterPro" id="IPR020084">
    <property type="entry name" value="NUDIX_hydrolase_CS"/>
</dbReference>
<evidence type="ECO:0000256" key="3">
    <source>
        <dbReference type="ARBA" id="ARBA00022801"/>
    </source>
</evidence>
<dbReference type="SUPFAM" id="SSF55811">
    <property type="entry name" value="Nudix"/>
    <property type="match status" value="1"/>
</dbReference>
<protein>
    <submittedName>
        <fullName evidence="6">ADP-ribose pyrophosphatase YjhB (NUDIX family)</fullName>
    </submittedName>
</protein>
<organism evidence="6 7">
    <name type="scientific">Asanoa ferruginea</name>
    <dbReference type="NCBI Taxonomy" id="53367"/>
    <lineage>
        <taxon>Bacteria</taxon>
        <taxon>Bacillati</taxon>
        <taxon>Actinomycetota</taxon>
        <taxon>Actinomycetes</taxon>
        <taxon>Micromonosporales</taxon>
        <taxon>Micromonosporaceae</taxon>
        <taxon>Asanoa</taxon>
    </lineage>
</organism>
<evidence type="ECO:0000259" key="5">
    <source>
        <dbReference type="PROSITE" id="PS51462"/>
    </source>
</evidence>
<name>A0A3D9ZHV7_9ACTN</name>
<dbReference type="AlphaFoldDB" id="A0A3D9ZHV7"/>
<comment type="similarity">
    <text evidence="2 4">Belongs to the Nudix hydrolase family.</text>
</comment>
<dbReference type="PANTHER" id="PTHR43046:SF14">
    <property type="entry name" value="MUTT_NUDIX FAMILY PROTEIN"/>
    <property type="match status" value="1"/>
</dbReference>
<keyword evidence="7" id="KW-1185">Reference proteome</keyword>
<dbReference type="InterPro" id="IPR015797">
    <property type="entry name" value="NUDIX_hydrolase-like_dom_sf"/>
</dbReference>
<accession>A0A3D9ZHV7</accession>
<proteinExistence type="inferred from homology"/>
<dbReference type="InterPro" id="IPR020476">
    <property type="entry name" value="Nudix_hydrolase"/>
</dbReference>
<dbReference type="PRINTS" id="PR00502">
    <property type="entry name" value="NUDIXFAMILY"/>
</dbReference>
<dbReference type="Gene3D" id="3.90.79.10">
    <property type="entry name" value="Nucleoside Triphosphate Pyrophosphohydrolase"/>
    <property type="match status" value="1"/>
</dbReference>
<dbReference type="GO" id="GO:0016787">
    <property type="term" value="F:hydrolase activity"/>
    <property type="evidence" value="ECO:0007669"/>
    <property type="project" value="UniProtKB-KW"/>
</dbReference>
<dbReference type="PROSITE" id="PS51462">
    <property type="entry name" value="NUDIX"/>
    <property type="match status" value="1"/>
</dbReference>
<comment type="caution">
    <text evidence="6">The sequence shown here is derived from an EMBL/GenBank/DDBJ whole genome shotgun (WGS) entry which is preliminary data.</text>
</comment>
<dbReference type="PROSITE" id="PS00893">
    <property type="entry name" value="NUDIX_BOX"/>
    <property type="match status" value="1"/>
</dbReference>
<dbReference type="PANTHER" id="PTHR43046">
    <property type="entry name" value="GDP-MANNOSE MANNOSYL HYDROLASE"/>
    <property type="match status" value="1"/>
</dbReference>
<dbReference type="RefSeq" id="WP_116067680.1">
    <property type="nucleotide sequence ID" value="NZ_BONB01000013.1"/>
</dbReference>
<sequence length="187" mass="21043">MSVPAVVDLVERLDTADLVEAEHKTDTLRWLAGTTDVFRRIKPDTPPRHLVSYVVPIEGDGNVLLVDHVNAGLWLPPGGHVEPGEHPADTARREAFEELGLRVTVGDPVFLTVTETIGIDRGHTDVSLWFPVAAHQGQRIRPDQREFAATRWWSADELTSADPARFDPHFFRFLRKIGFLRKAEVVR</sequence>
<reference evidence="6 7" key="1">
    <citation type="submission" date="2018-08" db="EMBL/GenBank/DDBJ databases">
        <title>Sequencing the genomes of 1000 actinobacteria strains.</title>
        <authorList>
            <person name="Klenk H.-P."/>
        </authorList>
    </citation>
    <scope>NUCLEOTIDE SEQUENCE [LARGE SCALE GENOMIC DNA]</scope>
    <source>
        <strain evidence="6 7">DSM 44099</strain>
    </source>
</reference>
<evidence type="ECO:0000256" key="2">
    <source>
        <dbReference type="ARBA" id="ARBA00005582"/>
    </source>
</evidence>
<evidence type="ECO:0000256" key="4">
    <source>
        <dbReference type="RuleBase" id="RU003476"/>
    </source>
</evidence>
<dbReference type="Pfam" id="PF00293">
    <property type="entry name" value="NUDIX"/>
    <property type="match status" value="1"/>
</dbReference>
<feature type="domain" description="Nudix hydrolase" evidence="5">
    <location>
        <begin position="47"/>
        <end position="176"/>
    </location>
</feature>
<evidence type="ECO:0000313" key="6">
    <source>
        <dbReference type="EMBL" id="REF96104.1"/>
    </source>
</evidence>
<dbReference type="EMBL" id="QUMQ01000001">
    <property type="protein sequence ID" value="REF96104.1"/>
    <property type="molecule type" value="Genomic_DNA"/>
</dbReference>